<evidence type="ECO:0000256" key="1">
    <source>
        <dbReference type="ARBA" id="ARBA00008834"/>
    </source>
</evidence>
<dbReference type="InterPro" id="IPR012334">
    <property type="entry name" value="Pectin_lyas_fold"/>
</dbReference>
<protein>
    <recommendedName>
        <fullName evidence="8">Polygalacturonase</fullName>
    </recommendedName>
</protein>
<feature type="chain" id="PRO_5045631542" description="Polygalacturonase" evidence="5">
    <location>
        <begin position="25"/>
        <end position="387"/>
    </location>
</feature>
<accession>A0ABQ7WPN4</accession>
<proteinExistence type="inferred from homology"/>
<keyword evidence="3 4" id="KW-0326">Glycosidase</keyword>
<organism evidence="6 7">
    <name type="scientific">Solanum tuberosum</name>
    <name type="common">Potato</name>
    <dbReference type="NCBI Taxonomy" id="4113"/>
    <lineage>
        <taxon>Eukaryota</taxon>
        <taxon>Viridiplantae</taxon>
        <taxon>Streptophyta</taxon>
        <taxon>Embryophyta</taxon>
        <taxon>Tracheophyta</taxon>
        <taxon>Spermatophyta</taxon>
        <taxon>Magnoliopsida</taxon>
        <taxon>eudicotyledons</taxon>
        <taxon>Gunneridae</taxon>
        <taxon>Pentapetalae</taxon>
        <taxon>asterids</taxon>
        <taxon>lamiids</taxon>
        <taxon>Solanales</taxon>
        <taxon>Solanaceae</taxon>
        <taxon>Solanoideae</taxon>
        <taxon>Solaneae</taxon>
        <taxon>Solanum</taxon>
    </lineage>
</organism>
<evidence type="ECO:0000256" key="5">
    <source>
        <dbReference type="SAM" id="SignalP"/>
    </source>
</evidence>
<dbReference type="EMBL" id="JAIVGD010000001">
    <property type="protein sequence ID" value="KAH0782706.1"/>
    <property type="molecule type" value="Genomic_DNA"/>
</dbReference>
<name>A0ABQ7WPN4_SOLTU</name>
<evidence type="ECO:0000256" key="3">
    <source>
        <dbReference type="ARBA" id="ARBA00023295"/>
    </source>
</evidence>
<evidence type="ECO:0000313" key="6">
    <source>
        <dbReference type="EMBL" id="KAH0782706.1"/>
    </source>
</evidence>
<dbReference type="PANTHER" id="PTHR31339:SF59">
    <property type="entry name" value="POLYGALACTURONASE-RELATED"/>
    <property type="match status" value="1"/>
</dbReference>
<keyword evidence="7" id="KW-1185">Reference proteome</keyword>
<comment type="caution">
    <text evidence="6">The sequence shown here is derived from an EMBL/GenBank/DDBJ whole genome shotgun (WGS) entry which is preliminary data.</text>
</comment>
<dbReference type="Proteomes" id="UP000826656">
    <property type="component" value="Unassembled WGS sequence"/>
</dbReference>
<dbReference type="Pfam" id="PF00295">
    <property type="entry name" value="Glyco_hydro_28"/>
    <property type="match status" value="1"/>
</dbReference>
<comment type="similarity">
    <text evidence="1 4">Belongs to the glycosyl hydrolase 28 family.</text>
</comment>
<keyword evidence="5" id="KW-0732">Signal</keyword>
<dbReference type="InterPro" id="IPR051801">
    <property type="entry name" value="GH28_Enzymes"/>
</dbReference>
<gene>
    <name evidence="6" type="ORF">KY290_002304</name>
</gene>
<evidence type="ECO:0008006" key="8">
    <source>
        <dbReference type="Google" id="ProtNLM"/>
    </source>
</evidence>
<dbReference type="SUPFAM" id="SSF51126">
    <property type="entry name" value="Pectin lyase-like"/>
    <property type="match status" value="1"/>
</dbReference>
<dbReference type="InterPro" id="IPR000743">
    <property type="entry name" value="Glyco_hydro_28"/>
</dbReference>
<evidence type="ECO:0000256" key="2">
    <source>
        <dbReference type="ARBA" id="ARBA00022801"/>
    </source>
</evidence>
<dbReference type="InterPro" id="IPR011050">
    <property type="entry name" value="Pectin_lyase_fold/virulence"/>
</dbReference>
<dbReference type="Gene3D" id="2.160.20.10">
    <property type="entry name" value="Single-stranded right-handed beta-helix, Pectin lyase-like"/>
    <property type="match status" value="1"/>
</dbReference>
<sequence length="387" mass="42250">MVKTDWLLVILLGLVFLSLEGAEGRKERILGGSPYELAYSAINCRKHSASIKDFGGIGDGKTLNTKAFQKAVNQLSKYASDGGAQLVIPAGHWLTGSFNLTSHFTLFLHKDAVLLASQEINQWPVIDPLPSYGHGRDAPGGRYISLIFGTNLTDVIITGENGTIDGQGALWWQQFHMNKLKYTRPYLIELMHSNKIQISNLTLLNSPSWNIHPVYSSDIIIQGITILAPVTSPNTDGINPDSCTNIKLEDNYIVSGDDCVAVKSGWDEYGIKYGKPTSHLIIKRLTCISPYSAAIALGSEMSGGIQDVRIQDITAHPDRIRNKDQNCLTRDKGINYRDVVAENVSMAGQLDGISGDPFTGICMSNVTIGLAKKSKQNPWACTNIEGN</sequence>
<reference evidence="6 7" key="1">
    <citation type="journal article" date="2021" name="bioRxiv">
        <title>Chromosome-scale and haplotype-resolved genome assembly of a tetraploid potato cultivar.</title>
        <authorList>
            <person name="Sun H."/>
            <person name="Jiao W.-B."/>
            <person name="Krause K."/>
            <person name="Campoy J.A."/>
            <person name="Goel M."/>
            <person name="Folz-Donahue K."/>
            <person name="Kukat C."/>
            <person name="Huettel B."/>
            <person name="Schneeberger K."/>
        </authorList>
    </citation>
    <scope>NUCLEOTIDE SEQUENCE [LARGE SCALE GENOMIC DNA]</scope>
    <source>
        <strain evidence="6">SolTubOtavaFocal</strain>
        <tissue evidence="6">Leaves</tissue>
    </source>
</reference>
<evidence type="ECO:0000313" key="7">
    <source>
        <dbReference type="Proteomes" id="UP000826656"/>
    </source>
</evidence>
<keyword evidence="2 4" id="KW-0378">Hydrolase</keyword>
<dbReference type="PANTHER" id="PTHR31339">
    <property type="entry name" value="PECTIN LYASE-RELATED"/>
    <property type="match status" value="1"/>
</dbReference>
<feature type="signal peptide" evidence="5">
    <location>
        <begin position="1"/>
        <end position="24"/>
    </location>
</feature>
<evidence type="ECO:0000256" key="4">
    <source>
        <dbReference type="RuleBase" id="RU361169"/>
    </source>
</evidence>